<dbReference type="InterPro" id="IPR028082">
    <property type="entry name" value="Peripla_BP_I"/>
</dbReference>
<keyword evidence="18" id="KW-1015">Disulfide bond</keyword>
<evidence type="ECO:0000256" key="3">
    <source>
        <dbReference type="ARBA" id="ARBA00022475"/>
    </source>
</evidence>
<feature type="site" description="Interaction with the cone snail toxin Con-ikot-ikot" evidence="17">
    <location>
        <position position="461"/>
    </location>
</feature>
<feature type="transmembrane region" description="Helical" evidence="21">
    <location>
        <begin position="778"/>
        <end position="797"/>
    </location>
</feature>
<feature type="domain" description="Ionotropic glutamate receptor C-terminal" evidence="22">
    <location>
        <begin position="412"/>
        <end position="757"/>
    </location>
</feature>
<feature type="region of interest" description="Disordered" evidence="20">
    <location>
        <begin position="1198"/>
        <end position="1276"/>
    </location>
</feature>
<dbReference type="Proteomes" id="UP001283361">
    <property type="component" value="Unassembled WGS sequence"/>
</dbReference>
<evidence type="ECO:0000256" key="2">
    <source>
        <dbReference type="ARBA" id="ARBA00022448"/>
    </source>
</evidence>
<dbReference type="GO" id="GO:0045211">
    <property type="term" value="C:postsynaptic membrane"/>
    <property type="evidence" value="ECO:0007669"/>
    <property type="project" value="UniProtKB-SubCell"/>
</dbReference>
<feature type="domain" description="Ionotropic glutamate receptor L-glutamate and glycine-binding" evidence="23">
    <location>
        <begin position="412"/>
        <end position="476"/>
    </location>
</feature>
<evidence type="ECO:0000256" key="9">
    <source>
        <dbReference type="ARBA" id="ARBA00023136"/>
    </source>
</evidence>
<evidence type="ECO:0000256" key="13">
    <source>
        <dbReference type="ARBA" id="ARBA00023286"/>
    </source>
</evidence>
<sequence length="1464" mass="163696">MLSDQLQLKVHNPLYLSLQPSNKHLAQGLVSLLTVNFWFRLTMITQEELRYDGFHRTFRELTEDDKWTIEDEVFISKGASQAMLNSTMAMLSGNTSKIFVLHATTSLTRNIFLTARNILPKENRFAWIITENAYTRNEDILHDFPLGTKAFLVNHDVRSEELLRDTLDLVGEAMPMVEGEEEGNVKDGHHVDSFTHHQHRRRVSEFHGTAPYTFPSSTSSSLLSPSSSYKLKTSLSVMHETSPLPSRPSSLRLSPSPSPRLKREKPKVRDCWTDRAEALPPHQNIVYSALLRKSIYGLTGLISFDADGYMNISKFRVRNLVSDGRQSVWQDIGCVQGKEVRPFGIIWPGDAQSLQSQTEGKKRYKVVTNPVQPFVMTEAPHSDYGTCLSDTPCLNLTNKTKSQETVWEAIEAYENGAGAESGLFTIQCCRGLTIDLLNKLAADLEFQFTLYIVQDETYGQRIDNETWTGIMKDLTDNTAHFAVAAFSITAQREIAIDFSDPYFFSGFSVLYSDKTREPSMLAFLEPFSTEVWFAILVSAHIAAICMALFEWNSPFGLNPWGRKRNKNYSLASGLTMVFSVLFGHTVKTKSPKAWPSKVMQNFWASAAIFIIASYTANLAAFIAGKHAGINYIDIQDTRLQAIKIGVLQGSAVHQVLTNAGSKLGSVAKPVPKTDVGIDWVIKGKLDALLGDYPILDYARAHLAPSCELKLISKIFGDDIYGIGLPKKSPLKAALSKKISEYHRMGYIDDLIDVHFADAHCFKRRISEEDSQLEVTHHAGLFVMMCVGVGVGVLVLLLEHVTYKFLVPYIRNCPMDSRWRSTHLMFFSQRLQRTIQCAELISPQQSAKEIMGIFKKREFVRLFQKSTIRRNRLADIAKTKRINRNFHDIVEKAKWLQEMKASGLMDDDTPSTPTIIEIPLRQLTVNVELGNSSLKLNCQEDGDSTHSTPVRRPSQLAAALREEMARAKLELQQEGAHNGEEASAAAISPYGAEAIILGEETLARDGGLNEGSSDESTSAGSGDSLLGGSRVPSEKSLPNTITYSQESPVLYVNDDDDSASSSSSTRHRERLRRPSRDRHRRRQQPQQLYHRHSHHHYKPQQHRKAAVTSSSPELDFAPAFHCSEADGSMLNESLGKRLRSLSVDHTLPHSPASLDAPPNNTRRTKNHSSFTASPHLPSAFLVNELSTFKRLKHQPYSAAVPPLSSGKLNNHKKRHNSCGNSPRPLRGLPYSEPLANGRDFLASSIQSHPPQGDENDGDVEDVDDFHDEDDEDDDGIENITVRLNVNPSNMYDTALGHIPSTFPDSGESLLQRDRNQVDRYPHHSHFHNPYFSDPVDLLEGEISSPAGAGASASSNILSSGSTSKAFREISPDEHRPHHNRPGDDVRLARSLLHKSSSYKDQPSHEAAAEPSVPDLAFSLDSVSKEELLVLWKSSEMDLNRRLEEALIEKSRLERRLAMLQKHSPV</sequence>
<feature type="compositionally biased region" description="Low complexity" evidence="20">
    <location>
        <begin position="1342"/>
        <end position="1362"/>
    </location>
</feature>
<accession>A0AAE0ZYF2</accession>
<feature type="compositionally biased region" description="Low complexity" evidence="20">
    <location>
        <begin position="239"/>
        <end position="255"/>
    </location>
</feature>
<gene>
    <name evidence="24" type="ORF">RRG08_021705</name>
</gene>
<name>A0AAE0ZYF2_9GAST</name>
<keyword evidence="12" id="KW-0628">Postsynaptic cell membrane</keyword>
<dbReference type="Pfam" id="PF10613">
    <property type="entry name" value="Lig_chan-Glu_bd"/>
    <property type="match status" value="1"/>
</dbReference>
<evidence type="ECO:0000256" key="19">
    <source>
        <dbReference type="SAM" id="Coils"/>
    </source>
</evidence>
<comment type="subcellular location">
    <subcellularLocation>
        <location evidence="1">Cell membrane</location>
        <topology evidence="1">Multi-pass membrane protein</topology>
    </subcellularLocation>
    <subcellularLocation>
        <location evidence="15">Postsynaptic cell membrane</location>
    </subcellularLocation>
</comment>
<feature type="region of interest" description="Disordered" evidence="20">
    <location>
        <begin position="1341"/>
        <end position="1382"/>
    </location>
</feature>
<organism evidence="24 25">
    <name type="scientific">Elysia crispata</name>
    <name type="common">lettuce slug</name>
    <dbReference type="NCBI Taxonomy" id="231223"/>
    <lineage>
        <taxon>Eukaryota</taxon>
        <taxon>Metazoa</taxon>
        <taxon>Spiralia</taxon>
        <taxon>Lophotrochozoa</taxon>
        <taxon>Mollusca</taxon>
        <taxon>Gastropoda</taxon>
        <taxon>Heterobranchia</taxon>
        <taxon>Euthyneura</taxon>
        <taxon>Panpulmonata</taxon>
        <taxon>Sacoglossa</taxon>
        <taxon>Placobranchoidea</taxon>
        <taxon>Plakobranchidae</taxon>
        <taxon>Elysia</taxon>
    </lineage>
</organism>
<feature type="transmembrane region" description="Helical" evidence="21">
    <location>
        <begin position="602"/>
        <end position="623"/>
    </location>
</feature>
<dbReference type="SMART" id="SM00918">
    <property type="entry name" value="Lig_chan-Glu_bd"/>
    <property type="match status" value="1"/>
</dbReference>
<feature type="coiled-coil region" evidence="19">
    <location>
        <begin position="1434"/>
        <end position="1461"/>
    </location>
</feature>
<feature type="compositionally biased region" description="Polar residues" evidence="20">
    <location>
        <begin position="1035"/>
        <end position="1046"/>
    </location>
</feature>
<feature type="transmembrane region" description="Helical" evidence="21">
    <location>
        <begin position="570"/>
        <end position="586"/>
    </location>
</feature>
<evidence type="ECO:0000259" key="22">
    <source>
        <dbReference type="SMART" id="SM00079"/>
    </source>
</evidence>
<dbReference type="Gene3D" id="3.40.190.10">
    <property type="entry name" value="Periplasmic binding protein-like II"/>
    <property type="match status" value="3"/>
</dbReference>
<dbReference type="PRINTS" id="PR00177">
    <property type="entry name" value="NMDARECEPTOR"/>
</dbReference>
<keyword evidence="6" id="KW-0770">Synapse</keyword>
<keyword evidence="3" id="KW-1003">Cell membrane</keyword>
<dbReference type="InterPro" id="IPR001320">
    <property type="entry name" value="Iontro_rcpt_C"/>
</dbReference>
<evidence type="ECO:0000256" key="16">
    <source>
        <dbReference type="PIRSR" id="PIRSR601508-1"/>
    </source>
</evidence>
<feature type="region of interest" description="Disordered" evidence="20">
    <location>
        <begin position="239"/>
        <end position="267"/>
    </location>
</feature>
<dbReference type="SUPFAM" id="SSF53850">
    <property type="entry name" value="Periplasmic binding protein-like II"/>
    <property type="match status" value="1"/>
</dbReference>
<feature type="compositionally biased region" description="Low complexity" evidence="20">
    <location>
        <begin position="1015"/>
        <end position="1028"/>
    </location>
</feature>
<proteinExistence type="predicted"/>
<feature type="disulfide bond" evidence="18">
    <location>
        <begin position="706"/>
        <end position="760"/>
    </location>
</feature>
<reference evidence="24" key="1">
    <citation type="journal article" date="2023" name="G3 (Bethesda)">
        <title>A reference genome for the long-term kleptoplast-retaining sea slug Elysia crispata morphotype clarki.</title>
        <authorList>
            <person name="Eastman K.E."/>
            <person name="Pendleton A.L."/>
            <person name="Shaikh M.A."/>
            <person name="Suttiyut T."/>
            <person name="Ogas R."/>
            <person name="Tomko P."/>
            <person name="Gavelis G."/>
            <person name="Widhalm J.R."/>
            <person name="Wisecaver J.H."/>
        </authorList>
    </citation>
    <scope>NUCLEOTIDE SEQUENCE</scope>
    <source>
        <strain evidence="24">ECLA1</strain>
    </source>
</reference>
<keyword evidence="7 19" id="KW-0175">Coiled coil</keyword>
<feature type="region of interest" description="Disordered" evidence="20">
    <location>
        <begin position="1004"/>
        <end position="1110"/>
    </location>
</feature>
<evidence type="ECO:0000256" key="12">
    <source>
        <dbReference type="ARBA" id="ARBA00023257"/>
    </source>
</evidence>
<evidence type="ECO:0000256" key="6">
    <source>
        <dbReference type="ARBA" id="ARBA00023018"/>
    </source>
</evidence>
<dbReference type="InterPro" id="IPR001508">
    <property type="entry name" value="Iono_Glu_rcpt_met"/>
</dbReference>
<dbReference type="Gene3D" id="3.40.50.2300">
    <property type="match status" value="1"/>
</dbReference>
<evidence type="ECO:0000313" key="24">
    <source>
        <dbReference type="EMBL" id="KAK3777588.1"/>
    </source>
</evidence>
<protein>
    <submittedName>
        <fullName evidence="24">Uncharacterized protein</fullName>
    </submittedName>
</protein>
<feature type="region of interest" description="Disordered" evidence="20">
    <location>
        <begin position="1144"/>
        <end position="1173"/>
    </location>
</feature>
<feature type="transmembrane region" description="Helical" evidence="21">
    <location>
        <begin position="531"/>
        <end position="549"/>
    </location>
</feature>
<dbReference type="GO" id="GO:0038023">
    <property type="term" value="F:signaling receptor activity"/>
    <property type="evidence" value="ECO:0007669"/>
    <property type="project" value="InterPro"/>
</dbReference>
<evidence type="ECO:0000256" key="7">
    <source>
        <dbReference type="ARBA" id="ARBA00023054"/>
    </source>
</evidence>
<dbReference type="PANTHER" id="PTHR18966">
    <property type="entry name" value="IONOTROPIC GLUTAMATE RECEPTOR"/>
    <property type="match status" value="1"/>
</dbReference>
<dbReference type="InterPro" id="IPR019594">
    <property type="entry name" value="Glu/Gly-bd"/>
</dbReference>
<dbReference type="SMART" id="SM00079">
    <property type="entry name" value="PBPe"/>
    <property type="match status" value="1"/>
</dbReference>
<evidence type="ECO:0000313" key="25">
    <source>
        <dbReference type="Proteomes" id="UP001283361"/>
    </source>
</evidence>
<keyword evidence="11" id="KW-0325">Glycoprotein</keyword>
<keyword evidence="5 21" id="KW-1133">Transmembrane helix</keyword>
<comment type="caution">
    <text evidence="24">The sequence shown here is derived from an EMBL/GenBank/DDBJ whole genome shotgun (WGS) entry which is preliminary data.</text>
</comment>
<keyword evidence="8" id="KW-0406">Ion transport</keyword>
<evidence type="ECO:0000256" key="10">
    <source>
        <dbReference type="ARBA" id="ARBA00023170"/>
    </source>
</evidence>
<evidence type="ECO:0000256" key="15">
    <source>
        <dbReference type="ARBA" id="ARBA00034100"/>
    </source>
</evidence>
<dbReference type="SUPFAM" id="SSF53822">
    <property type="entry name" value="Periplasmic binding protein-like I"/>
    <property type="match status" value="1"/>
</dbReference>
<evidence type="ECO:0000256" key="14">
    <source>
        <dbReference type="ARBA" id="ARBA00023303"/>
    </source>
</evidence>
<dbReference type="EMBL" id="JAWDGP010003066">
    <property type="protein sequence ID" value="KAK3777588.1"/>
    <property type="molecule type" value="Genomic_DNA"/>
</dbReference>
<dbReference type="FunFam" id="3.40.190.10:FF:000078">
    <property type="entry name" value="glutamate receptor ionotropic, NMDA 3B"/>
    <property type="match status" value="1"/>
</dbReference>
<evidence type="ECO:0000256" key="20">
    <source>
        <dbReference type="SAM" id="MobiDB-lite"/>
    </source>
</evidence>
<dbReference type="GO" id="GO:0043226">
    <property type="term" value="C:organelle"/>
    <property type="evidence" value="ECO:0007669"/>
    <property type="project" value="UniProtKB-ARBA"/>
</dbReference>
<keyword evidence="10" id="KW-0675">Receptor</keyword>
<evidence type="ECO:0000256" key="17">
    <source>
        <dbReference type="PIRSR" id="PIRSR601508-2"/>
    </source>
</evidence>
<feature type="binding site" evidence="16">
    <location>
        <position position="691"/>
    </location>
    <ligand>
        <name>L-glutamate</name>
        <dbReference type="ChEBI" id="CHEBI:29985"/>
    </ligand>
</feature>
<dbReference type="InterPro" id="IPR001828">
    <property type="entry name" value="ANF_lig-bd_rcpt"/>
</dbReference>
<keyword evidence="2" id="KW-0813">Transport</keyword>
<feature type="binding site" evidence="16">
    <location>
        <position position="492"/>
    </location>
    <ligand>
        <name>L-glutamate</name>
        <dbReference type="ChEBI" id="CHEBI:29985"/>
    </ligand>
</feature>
<keyword evidence="9 21" id="KW-0472">Membrane</keyword>
<feature type="binding site" evidence="16">
    <location>
        <position position="487"/>
    </location>
    <ligand>
        <name>L-glutamate</name>
        <dbReference type="ChEBI" id="CHEBI:29985"/>
    </ligand>
</feature>
<dbReference type="Pfam" id="PF01094">
    <property type="entry name" value="ANF_receptor"/>
    <property type="match status" value="1"/>
</dbReference>
<evidence type="ECO:0000256" key="4">
    <source>
        <dbReference type="ARBA" id="ARBA00022692"/>
    </source>
</evidence>
<keyword evidence="4 21" id="KW-0812">Transmembrane</keyword>
<feature type="compositionally biased region" description="Acidic residues" evidence="20">
    <location>
        <begin position="1252"/>
        <end position="1275"/>
    </location>
</feature>
<dbReference type="Pfam" id="PF00060">
    <property type="entry name" value="Lig_chan"/>
    <property type="match status" value="1"/>
</dbReference>
<feature type="compositionally biased region" description="Basic and acidic residues" evidence="20">
    <location>
        <begin position="1364"/>
        <end position="1382"/>
    </location>
</feature>
<evidence type="ECO:0000256" key="8">
    <source>
        <dbReference type="ARBA" id="ARBA00023065"/>
    </source>
</evidence>
<evidence type="ECO:0000256" key="21">
    <source>
        <dbReference type="SAM" id="Phobius"/>
    </source>
</evidence>
<keyword evidence="14" id="KW-0407">Ion channel</keyword>
<keyword evidence="25" id="KW-1185">Reference proteome</keyword>
<feature type="compositionally biased region" description="Basic residues" evidence="20">
    <location>
        <begin position="1064"/>
        <end position="1104"/>
    </location>
</feature>
<dbReference type="GO" id="GO:0015276">
    <property type="term" value="F:ligand-gated monoatomic ion channel activity"/>
    <property type="evidence" value="ECO:0007669"/>
    <property type="project" value="InterPro"/>
</dbReference>
<evidence type="ECO:0000256" key="11">
    <source>
        <dbReference type="ARBA" id="ARBA00023180"/>
    </source>
</evidence>
<dbReference type="InterPro" id="IPR015683">
    <property type="entry name" value="Ionotropic_Glu_rcpt"/>
</dbReference>
<evidence type="ECO:0000256" key="1">
    <source>
        <dbReference type="ARBA" id="ARBA00004651"/>
    </source>
</evidence>
<evidence type="ECO:0000259" key="23">
    <source>
        <dbReference type="SMART" id="SM00918"/>
    </source>
</evidence>
<keyword evidence="13" id="KW-1071">Ligand-gated ion channel</keyword>
<evidence type="ECO:0000256" key="5">
    <source>
        <dbReference type="ARBA" id="ARBA00022989"/>
    </source>
</evidence>
<evidence type="ECO:0000256" key="18">
    <source>
        <dbReference type="PIRSR" id="PIRSR601508-3"/>
    </source>
</evidence>